<gene>
    <name evidence="1" type="ORF">PMAYCL1PPCAC_09208</name>
</gene>
<sequence length="97" mass="10979">HLQMRILCTMPTNTSDPSHFVVSNLDKSCENQEPLKYGIISSCSGTEIVRFCPKKMLVKDGYECNNNILSTNEVGQCVAQDENEHHSGQVKVLREYF</sequence>
<evidence type="ECO:0000313" key="1">
    <source>
        <dbReference type="EMBL" id="GMR39013.1"/>
    </source>
</evidence>
<name>A0AAN4ZIJ4_9BILA</name>
<protein>
    <submittedName>
        <fullName evidence="1">Uncharacterized protein</fullName>
    </submittedName>
</protein>
<keyword evidence="2" id="KW-1185">Reference proteome</keyword>
<proteinExistence type="predicted"/>
<comment type="caution">
    <text evidence="1">The sequence shown here is derived from an EMBL/GenBank/DDBJ whole genome shotgun (WGS) entry which is preliminary data.</text>
</comment>
<feature type="non-terminal residue" evidence="1">
    <location>
        <position position="1"/>
    </location>
</feature>
<reference evidence="2" key="1">
    <citation type="submission" date="2022-10" db="EMBL/GenBank/DDBJ databases">
        <title>Genome assembly of Pristionchus species.</title>
        <authorList>
            <person name="Yoshida K."/>
            <person name="Sommer R.J."/>
        </authorList>
    </citation>
    <scope>NUCLEOTIDE SEQUENCE [LARGE SCALE GENOMIC DNA]</scope>
    <source>
        <strain evidence="2">RS5460</strain>
    </source>
</reference>
<organism evidence="1 2">
    <name type="scientific">Pristionchus mayeri</name>
    <dbReference type="NCBI Taxonomy" id="1317129"/>
    <lineage>
        <taxon>Eukaryota</taxon>
        <taxon>Metazoa</taxon>
        <taxon>Ecdysozoa</taxon>
        <taxon>Nematoda</taxon>
        <taxon>Chromadorea</taxon>
        <taxon>Rhabditida</taxon>
        <taxon>Rhabditina</taxon>
        <taxon>Diplogasteromorpha</taxon>
        <taxon>Diplogasteroidea</taxon>
        <taxon>Neodiplogasteridae</taxon>
        <taxon>Pristionchus</taxon>
    </lineage>
</organism>
<accession>A0AAN4ZIJ4</accession>
<dbReference type="EMBL" id="BTRK01000002">
    <property type="protein sequence ID" value="GMR39013.1"/>
    <property type="molecule type" value="Genomic_DNA"/>
</dbReference>
<feature type="non-terminal residue" evidence="1">
    <location>
        <position position="97"/>
    </location>
</feature>
<dbReference type="AlphaFoldDB" id="A0AAN4ZIJ4"/>
<evidence type="ECO:0000313" key="2">
    <source>
        <dbReference type="Proteomes" id="UP001328107"/>
    </source>
</evidence>
<dbReference type="Proteomes" id="UP001328107">
    <property type="component" value="Unassembled WGS sequence"/>
</dbReference>